<feature type="compositionally biased region" description="Polar residues" evidence="1">
    <location>
        <begin position="8"/>
        <end position="20"/>
    </location>
</feature>
<feature type="compositionally biased region" description="Basic and acidic residues" evidence="1">
    <location>
        <begin position="35"/>
        <end position="47"/>
    </location>
</feature>
<comment type="caution">
    <text evidence="2">The sequence shown here is derived from an EMBL/GenBank/DDBJ whole genome shotgun (WGS) entry which is preliminary data.</text>
</comment>
<sequence>MNIENLKDLSSPNVSDSQKTNCRRGPENSASLPVERQDLLKSRGSRRDRTRGKVATGRRWIKSNQTEWIPTHTLL</sequence>
<evidence type="ECO:0000313" key="2">
    <source>
        <dbReference type="EMBL" id="KAJ1374753.1"/>
    </source>
</evidence>
<protein>
    <submittedName>
        <fullName evidence="2">Uncharacterized protein</fullName>
    </submittedName>
</protein>
<organism evidence="2 3">
    <name type="scientific">Parelaphostrongylus tenuis</name>
    <name type="common">Meningeal worm</name>
    <dbReference type="NCBI Taxonomy" id="148309"/>
    <lineage>
        <taxon>Eukaryota</taxon>
        <taxon>Metazoa</taxon>
        <taxon>Ecdysozoa</taxon>
        <taxon>Nematoda</taxon>
        <taxon>Chromadorea</taxon>
        <taxon>Rhabditida</taxon>
        <taxon>Rhabditina</taxon>
        <taxon>Rhabditomorpha</taxon>
        <taxon>Strongyloidea</taxon>
        <taxon>Metastrongylidae</taxon>
        <taxon>Parelaphostrongylus</taxon>
    </lineage>
</organism>
<reference evidence="2" key="1">
    <citation type="submission" date="2021-06" db="EMBL/GenBank/DDBJ databases">
        <title>Parelaphostrongylus tenuis whole genome reference sequence.</title>
        <authorList>
            <person name="Garwood T.J."/>
            <person name="Larsen P.A."/>
            <person name="Fountain-Jones N.M."/>
            <person name="Garbe J.R."/>
            <person name="Macchietto M.G."/>
            <person name="Kania S.A."/>
            <person name="Gerhold R.W."/>
            <person name="Richards J.E."/>
            <person name="Wolf T.M."/>
        </authorList>
    </citation>
    <scope>NUCLEOTIDE SEQUENCE</scope>
    <source>
        <strain evidence="2">MNPRO001-30</strain>
        <tissue evidence="2">Meninges</tissue>
    </source>
</reference>
<dbReference type="EMBL" id="JAHQIW010007485">
    <property type="protein sequence ID" value="KAJ1374753.1"/>
    <property type="molecule type" value="Genomic_DNA"/>
</dbReference>
<dbReference type="Proteomes" id="UP001196413">
    <property type="component" value="Unassembled WGS sequence"/>
</dbReference>
<keyword evidence="3" id="KW-1185">Reference proteome</keyword>
<gene>
    <name evidence="2" type="ORF">KIN20_037514</name>
</gene>
<proteinExistence type="predicted"/>
<feature type="region of interest" description="Disordered" evidence="1">
    <location>
        <begin position="1"/>
        <end position="58"/>
    </location>
</feature>
<evidence type="ECO:0000313" key="3">
    <source>
        <dbReference type="Proteomes" id="UP001196413"/>
    </source>
</evidence>
<evidence type="ECO:0000256" key="1">
    <source>
        <dbReference type="SAM" id="MobiDB-lite"/>
    </source>
</evidence>
<accession>A0AAD5WMJ0</accession>
<name>A0AAD5WMJ0_PARTN</name>
<dbReference type="AlphaFoldDB" id="A0AAD5WMJ0"/>